<evidence type="ECO:0000259" key="3">
    <source>
        <dbReference type="PROSITE" id="PS50109"/>
    </source>
</evidence>
<proteinExistence type="predicted"/>
<keyword evidence="2" id="KW-1133">Transmembrane helix</keyword>
<dbReference type="InterPro" id="IPR011047">
    <property type="entry name" value="Quinoprotein_ADH-like_sf"/>
</dbReference>
<name>A0A3E1Q6T9_9FLAO</name>
<dbReference type="PANTHER" id="PTHR43547:SF2">
    <property type="entry name" value="HYBRID SIGNAL TRANSDUCTION HISTIDINE KINASE C"/>
    <property type="match status" value="1"/>
</dbReference>
<dbReference type="InterPro" id="IPR003594">
    <property type="entry name" value="HATPase_dom"/>
</dbReference>
<dbReference type="InterPro" id="IPR005467">
    <property type="entry name" value="His_kinase_dom"/>
</dbReference>
<keyword evidence="5" id="KW-1185">Reference proteome</keyword>
<dbReference type="InterPro" id="IPR011495">
    <property type="entry name" value="Sig_transdc_His_kin_sub2_dim/P"/>
</dbReference>
<sequence length="1006" mass="115545">MTFFKVFSQETQIIQINQLGQEAGLLQLNAQTLTQDHLGYLWVGTEDGLHRFNGYKFKPYVAHAKDSSSITDDHIRGLLAINDTLWIATNSKGISGFKLSENRFFNLFEENENRDLNIAYKILKVNKKFLLFSTKNHFIIYDRKKKDTQTFTLPKIKKENFISDVIKVSENTYWLATTASGILTFNISTKEINSLQEFDQSSVTSFFENKNTIYIGTNKGLFTHNLTNNSFSKTALNNSIKYLFKKDTDQIYIATNQGTFFYNTISDKATKITFKDKQSKVYENILIEQFVKDDKGNLWMGTAGEGVFYTNKYQKKFTSVQVKLQSKKDDQRISVFPFFKRNDSILWIGTTNGTLKYNFNNKTFKQYETGKKGVTYCFAEDNNGTLWAGGIYDGLMKYNPDTDTFTQWLSDTTINSLSDSEVLTIIPMPNNKLWLCTWAGGISEFNTQTETFSSILVNGKQLNRVRVYLKDSKNNLWLGTDQGLYKLSEGKWVKTYTQNTSESNQLTNDRIFALKEDKKGIIWIGTSSGLTKLNPSTNETTLFYKQKGFTNDFVYNILIDKKDQVWMSTNHGLSVLNTTTNTFKNYTEEDGLQDNEFNGKAGFKDSDGTFYFGGINGFNMFKPEDIVDNPFLPKVYIESVELFNKPIEQNELYKDTLRFKSEENVLTFNFAALNYLNPQKVSYQYKLDNFDKAWSPPSGKRSVTYTNLNPGKYTLKIKASNDAGVWSDTIKTVSLIIIPPWYQTSLFRISAILFILLLGVAFYLYKTRKLKRDKQKLEGIVHERTEDLINKNEDLKAYNEVILKQRDNIEFLMKELSHRVKNNLQIVSSLLNIQTNSIKDNHSKEILTIAKNRILAISYVQAELSSKTDEVNIGEFINNFTVKIMETLTDENSAKFEIQFDLDKNIICKMNITLVGLILNELITNTFKYAFKTYNNENLLKISCKEEMNTITLKIEDNGVGYKKTDIKQDSLGLDMVTEMVYQLNGTIHTESSNGTINTIKIPCIS</sequence>
<accession>A0A3E1Q6T9</accession>
<dbReference type="AlphaFoldDB" id="A0A3E1Q6T9"/>
<keyword evidence="2" id="KW-0812">Transmembrane</keyword>
<dbReference type="Pfam" id="PF07495">
    <property type="entry name" value="Y_Y_Y"/>
    <property type="match status" value="1"/>
</dbReference>
<evidence type="ECO:0000256" key="2">
    <source>
        <dbReference type="SAM" id="Phobius"/>
    </source>
</evidence>
<gene>
    <name evidence="4" type="ORF">DZ858_11385</name>
</gene>
<keyword evidence="2" id="KW-0472">Membrane</keyword>
<dbReference type="Pfam" id="PF02518">
    <property type="entry name" value="HATPase_c"/>
    <property type="match status" value="1"/>
</dbReference>
<evidence type="ECO:0000313" key="5">
    <source>
        <dbReference type="Proteomes" id="UP000261082"/>
    </source>
</evidence>
<protein>
    <recommendedName>
        <fullName evidence="3">Histidine kinase domain-containing protein</fullName>
    </recommendedName>
</protein>
<dbReference type="Gene3D" id="2.60.40.10">
    <property type="entry name" value="Immunoglobulins"/>
    <property type="match status" value="1"/>
</dbReference>
<dbReference type="Pfam" id="PF07494">
    <property type="entry name" value="Reg_prop"/>
    <property type="match status" value="1"/>
</dbReference>
<evidence type="ECO:0000313" key="4">
    <source>
        <dbReference type="EMBL" id="RFN57841.1"/>
    </source>
</evidence>
<dbReference type="SMART" id="SM00387">
    <property type="entry name" value="HATPase_c"/>
    <property type="match status" value="1"/>
</dbReference>
<dbReference type="SUPFAM" id="SSF63829">
    <property type="entry name" value="Calcium-dependent phosphotriesterase"/>
    <property type="match status" value="1"/>
</dbReference>
<evidence type="ECO:0000256" key="1">
    <source>
        <dbReference type="ARBA" id="ARBA00022553"/>
    </source>
</evidence>
<dbReference type="PROSITE" id="PS50109">
    <property type="entry name" value="HIS_KIN"/>
    <property type="match status" value="1"/>
</dbReference>
<feature type="transmembrane region" description="Helical" evidence="2">
    <location>
        <begin position="746"/>
        <end position="765"/>
    </location>
</feature>
<dbReference type="CDD" id="cd00146">
    <property type="entry name" value="PKD"/>
    <property type="match status" value="1"/>
</dbReference>
<reference evidence="4 5" key="1">
    <citation type="journal article" date="2007" name="Int. J. Syst. Evol. Microbiol.">
        <title>Marixanthomonas ophiurae gen. nov., sp. nov., a marine bacterium of the family Flavobacteriaceae isolated from a deep-sea brittle star.</title>
        <authorList>
            <person name="Romanenko L.A."/>
            <person name="Uchino M."/>
            <person name="Frolova G.M."/>
            <person name="Mikhailov V.V."/>
        </authorList>
    </citation>
    <scope>NUCLEOTIDE SEQUENCE [LARGE SCALE GENOMIC DNA]</scope>
    <source>
        <strain evidence="4 5">KMM 3046</strain>
    </source>
</reference>
<dbReference type="InterPro" id="IPR011123">
    <property type="entry name" value="Y_Y_Y"/>
</dbReference>
<dbReference type="Pfam" id="PF07568">
    <property type="entry name" value="HisKA_2"/>
    <property type="match status" value="1"/>
</dbReference>
<dbReference type="Gene3D" id="3.30.565.10">
    <property type="entry name" value="Histidine kinase-like ATPase, C-terminal domain"/>
    <property type="match status" value="1"/>
</dbReference>
<dbReference type="PANTHER" id="PTHR43547">
    <property type="entry name" value="TWO-COMPONENT HISTIDINE KINASE"/>
    <property type="match status" value="1"/>
</dbReference>
<dbReference type="SUPFAM" id="SSF50998">
    <property type="entry name" value="Quinoprotein alcohol dehydrogenase-like"/>
    <property type="match status" value="1"/>
</dbReference>
<organism evidence="4 5">
    <name type="scientific">Marixanthomonas ophiurae</name>
    <dbReference type="NCBI Taxonomy" id="387659"/>
    <lineage>
        <taxon>Bacteria</taxon>
        <taxon>Pseudomonadati</taxon>
        <taxon>Bacteroidota</taxon>
        <taxon>Flavobacteriia</taxon>
        <taxon>Flavobacteriales</taxon>
        <taxon>Flavobacteriaceae</taxon>
        <taxon>Marixanthomonas</taxon>
    </lineage>
</organism>
<dbReference type="GO" id="GO:0000155">
    <property type="term" value="F:phosphorelay sensor kinase activity"/>
    <property type="evidence" value="ECO:0007669"/>
    <property type="project" value="TreeGrafter"/>
</dbReference>
<feature type="domain" description="Histidine kinase" evidence="3">
    <location>
        <begin position="815"/>
        <end position="1006"/>
    </location>
</feature>
<dbReference type="Gene3D" id="2.130.10.10">
    <property type="entry name" value="YVTN repeat-like/Quinoprotein amine dehydrogenase"/>
    <property type="match status" value="2"/>
</dbReference>
<keyword evidence="1" id="KW-0597">Phosphoprotein</keyword>
<dbReference type="Proteomes" id="UP000261082">
    <property type="component" value="Unassembled WGS sequence"/>
</dbReference>
<dbReference type="SUPFAM" id="SSF55874">
    <property type="entry name" value="ATPase domain of HSP90 chaperone/DNA topoisomerase II/histidine kinase"/>
    <property type="match status" value="1"/>
</dbReference>
<dbReference type="InterPro" id="IPR013783">
    <property type="entry name" value="Ig-like_fold"/>
</dbReference>
<dbReference type="InterPro" id="IPR015943">
    <property type="entry name" value="WD40/YVTN_repeat-like_dom_sf"/>
</dbReference>
<comment type="caution">
    <text evidence="4">The sequence shown here is derived from an EMBL/GenBank/DDBJ whole genome shotgun (WGS) entry which is preliminary data.</text>
</comment>
<dbReference type="InterPro" id="IPR036890">
    <property type="entry name" value="HATPase_C_sf"/>
</dbReference>
<dbReference type="InterPro" id="IPR011110">
    <property type="entry name" value="Reg_prop"/>
</dbReference>
<dbReference type="EMBL" id="QVID01000002">
    <property type="protein sequence ID" value="RFN57841.1"/>
    <property type="molecule type" value="Genomic_DNA"/>
</dbReference>